<evidence type="ECO:0000313" key="2">
    <source>
        <dbReference type="EMBL" id="GAX77525.1"/>
    </source>
</evidence>
<feature type="region of interest" description="Disordered" evidence="1">
    <location>
        <begin position="281"/>
        <end position="334"/>
    </location>
</feature>
<dbReference type="EMBL" id="BEGY01000025">
    <property type="protein sequence ID" value="GAX77525.1"/>
    <property type="molecule type" value="Genomic_DNA"/>
</dbReference>
<comment type="caution">
    <text evidence="2">The sequence shown here is derived from an EMBL/GenBank/DDBJ whole genome shotgun (WGS) entry which is preliminary data.</text>
</comment>
<feature type="region of interest" description="Disordered" evidence="1">
    <location>
        <begin position="122"/>
        <end position="148"/>
    </location>
</feature>
<evidence type="ECO:0000313" key="3">
    <source>
        <dbReference type="Proteomes" id="UP000232323"/>
    </source>
</evidence>
<feature type="compositionally biased region" description="Polar residues" evidence="1">
    <location>
        <begin position="122"/>
        <end position="141"/>
    </location>
</feature>
<feature type="region of interest" description="Disordered" evidence="1">
    <location>
        <begin position="406"/>
        <end position="425"/>
    </location>
</feature>
<evidence type="ECO:0000256" key="1">
    <source>
        <dbReference type="SAM" id="MobiDB-lite"/>
    </source>
</evidence>
<name>A0A250X392_9CHLO</name>
<reference evidence="2 3" key="1">
    <citation type="submission" date="2017-08" db="EMBL/GenBank/DDBJ databases">
        <title>Acidophilic green algal genome provides insights into adaptation to an acidic environment.</title>
        <authorList>
            <person name="Hirooka S."/>
            <person name="Hirose Y."/>
            <person name="Kanesaki Y."/>
            <person name="Higuchi S."/>
            <person name="Fujiwara T."/>
            <person name="Onuma R."/>
            <person name="Era A."/>
            <person name="Ohbayashi R."/>
            <person name="Uzuka A."/>
            <person name="Nozaki H."/>
            <person name="Yoshikawa H."/>
            <person name="Miyagishima S.Y."/>
        </authorList>
    </citation>
    <scope>NUCLEOTIDE SEQUENCE [LARGE SCALE GENOMIC DNA]</scope>
    <source>
        <strain evidence="2 3">NIES-2499</strain>
    </source>
</reference>
<feature type="compositionally biased region" description="Basic and acidic residues" evidence="1">
    <location>
        <begin position="56"/>
        <end position="72"/>
    </location>
</feature>
<gene>
    <name evidence="2" type="ORF">CEUSTIGMA_g4969.t1</name>
</gene>
<accession>A0A250X392</accession>
<sequence length="573" mass="59597">MKLLIHSSEVYQSAKQVHAQYSKPESGSIAAIVLSFVLLSVSLGSCLIRIRNKSERGLDSRGKTSDGREDKSCGSVKAGVDRKSTGIVGKHMVPDTTAQRLDIVSQAAQRYMEQFSGSSLALPTPATALNNPNTPQGSDQGTPPRGQQIISPFSVRSGERRESYAARIASGVSLGGSEILTSSAGGCPPDISGTLSPLSTSSRLKTIRQDGGEVGTMSSAADRKLQADLTLGPLQARRASLGVGELTLEDVIPVRVDTVNFYANGEVEVVGLPISAMKRLGGRKSQGGPLVSAKGSQDAGSAMERQDSSTSTAGLQPSSSKQLMSQPSEVSSVEEALLRNSCPTSMSTVSELIGAASSRPTSNNYISVAHKTPIRGLARAPSADVDSSTTGYEGKHRMETATSSSLFSPSYLSGQQPTRSSTVGVSGDAAIDSACESALSSETACVRIHNVSNPTTMIHKPLVQGVSYAVPSPVRWQGAGIAGEAYAISVSGAARAGQLLERLREEEEAASSDSNLQKQAGSNNGTGSRGVIVYNSGEDVGSNDRTSSRGVIANKSGKDERLDCNSGTSARRV</sequence>
<organism evidence="2 3">
    <name type="scientific">Chlamydomonas eustigma</name>
    <dbReference type="NCBI Taxonomy" id="1157962"/>
    <lineage>
        <taxon>Eukaryota</taxon>
        <taxon>Viridiplantae</taxon>
        <taxon>Chlorophyta</taxon>
        <taxon>core chlorophytes</taxon>
        <taxon>Chlorophyceae</taxon>
        <taxon>CS clade</taxon>
        <taxon>Chlamydomonadales</taxon>
        <taxon>Chlamydomonadaceae</taxon>
        <taxon>Chlamydomonas</taxon>
    </lineage>
</organism>
<dbReference type="Proteomes" id="UP000232323">
    <property type="component" value="Unassembled WGS sequence"/>
</dbReference>
<feature type="compositionally biased region" description="Polar residues" evidence="1">
    <location>
        <begin position="308"/>
        <end position="331"/>
    </location>
</feature>
<feature type="region of interest" description="Disordered" evidence="1">
    <location>
        <begin position="56"/>
        <end position="78"/>
    </location>
</feature>
<feature type="region of interest" description="Disordered" evidence="1">
    <location>
        <begin position="505"/>
        <end position="573"/>
    </location>
</feature>
<feature type="region of interest" description="Disordered" evidence="1">
    <location>
        <begin position="379"/>
        <end position="398"/>
    </location>
</feature>
<protein>
    <submittedName>
        <fullName evidence="2">Uncharacterized protein</fullName>
    </submittedName>
</protein>
<dbReference type="AlphaFoldDB" id="A0A250X392"/>
<feature type="compositionally biased region" description="Polar residues" evidence="1">
    <location>
        <begin position="511"/>
        <end position="526"/>
    </location>
</feature>
<feature type="compositionally biased region" description="Polar residues" evidence="1">
    <location>
        <begin position="414"/>
        <end position="424"/>
    </location>
</feature>
<proteinExistence type="predicted"/>
<keyword evidence="3" id="KW-1185">Reference proteome</keyword>